<dbReference type="EMBL" id="JBJHZZ010000004">
    <property type="protein sequence ID" value="MFL0246926.1"/>
    <property type="molecule type" value="Genomic_DNA"/>
</dbReference>
<dbReference type="InterPro" id="IPR016195">
    <property type="entry name" value="Pol/histidinol_Pase-like"/>
</dbReference>
<dbReference type="Gene3D" id="3.20.20.140">
    <property type="entry name" value="Metal-dependent hydrolases"/>
    <property type="match status" value="1"/>
</dbReference>
<name>A0ABW8T4B7_9CLOT</name>
<dbReference type="RefSeq" id="WP_406769395.1">
    <property type="nucleotide sequence ID" value="NZ_JBJHZZ010000004.1"/>
</dbReference>
<sequence length="275" mass="31187">MQFSDLHIHSRYSDGALWPEEIIKISYNKGLKCISITDHDTIDSQNAIDNITDNFEVKVIPGVELSTEYLCREIHILGYFIDYKNIDLISNLEKVKVYRKNRAIDIISKLQLLNMNISFDEISINNSCIGRPHIAKALVAKGYVNNTKEAFHQFLIKGKPAYVERYKINYKDALKLICNCGGVPVLAHPGEVYKGIQIEALIKEFKVYGLKGLEVYHPAHSITQTNKFYNLAKKYSLAITGGSDCHGVEHQKELLLGSCGLSEELTNKFLKLKYT</sequence>
<comment type="caution">
    <text evidence="2">The sequence shown here is derived from an EMBL/GenBank/DDBJ whole genome shotgun (WGS) entry which is preliminary data.</text>
</comment>
<organism evidence="2 3">
    <name type="scientific">Candidatus Clostridium stratigraminis</name>
    <dbReference type="NCBI Taxonomy" id="3381661"/>
    <lineage>
        <taxon>Bacteria</taxon>
        <taxon>Bacillati</taxon>
        <taxon>Bacillota</taxon>
        <taxon>Clostridia</taxon>
        <taxon>Eubacteriales</taxon>
        <taxon>Clostridiaceae</taxon>
        <taxon>Clostridium</taxon>
    </lineage>
</organism>
<evidence type="ECO:0000313" key="2">
    <source>
        <dbReference type="EMBL" id="MFL0246926.1"/>
    </source>
</evidence>
<gene>
    <name evidence="2" type="ORF">ACJDUG_08075</name>
</gene>
<accession>A0ABW8T4B7</accession>
<keyword evidence="3" id="KW-1185">Reference proteome</keyword>
<dbReference type="PANTHER" id="PTHR42924:SF3">
    <property type="entry name" value="POLYMERASE_HISTIDINOL PHOSPHATASE N-TERMINAL DOMAIN-CONTAINING PROTEIN"/>
    <property type="match status" value="1"/>
</dbReference>
<dbReference type="InterPro" id="IPR004013">
    <property type="entry name" value="PHP_dom"/>
</dbReference>
<dbReference type="CDD" id="cd07438">
    <property type="entry name" value="PHP_HisPPase_AMP"/>
    <property type="match status" value="1"/>
</dbReference>
<feature type="domain" description="Polymerase/histidinol phosphatase N-terminal" evidence="1">
    <location>
        <begin position="4"/>
        <end position="69"/>
    </location>
</feature>
<dbReference type="Pfam" id="PF02811">
    <property type="entry name" value="PHP"/>
    <property type="match status" value="1"/>
</dbReference>
<protein>
    <submittedName>
        <fullName evidence="2">PHP domain-containing protein</fullName>
    </submittedName>
</protein>
<evidence type="ECO:0000259" key="1">
    <source>
        <dbReference type="SMART" id="SM00481"/>
    </source>
</evidence>
<evidence type="ECO:0000313" key="3">
    <source>
        <dbReference type="Proteomes" id="UP001623591"/>
    </source>
</evidence>
<proteinExistence type="predicted"/>
<dbReference type="Gene3D" id="1.10.150.650">
    <property type="match status" value="1"/>
</dbReference>
<dbReference type="PANTHER" id="PTHR42924">
    <property type="entry name" value="EXONUCLEASE"/>
    <property type="match status" value="1"/>
</dbReference>
<dbReference type="Proteomes" id="UP001623591">
    <property type="component" value="Unassembled WGS sequence"/>
</dbReference>
<dbReference type="SUPFAM" id="SSF89550">
    <property type="entry name" value="PHP domain-like"/>
    <property type="match status" value="1"/>
</dbReference>
<dbReference type="InterPro" id="IPR003141">
    <property type="entry name" value="Pol/His_phosphatase_N"/>
</dbReference>
<dbReference type="SMART" id="SM00481">
    <property type="entry name" value="POLIIIAc"/>
    <property type="match status" value="1"/>
</dbReference>
<dbReference type="InterPro" id="IPR052018">
    <property type="entry name" value="PHP_domain"/>
</dbReference>
<reference evidence="2 3" key="1">
    <citation type="submission" date="2024-11" db="EMBL/GenBank/DDBJ databases">
        <authorList>
            <person name="Heng Y.C."/>
            <person name="Lim A.C.H."/>
            <person name="Lee J.K.Y."/>
            <person name="Kittelmann S."/>
        </authorList>
    </citation>
    <scope>NUCLEOTIDE SEQUENCE [LARGE SCALE GENOMIC DNA]</scope>
    <source>
        <strain evidence="2 3">WILCCON 0185</strain>
    </source>
</reference>